<feature type="domain" description="Gcp-like" evidence="1">
    <location>
        <begin position="33"/>
        <end position="127"/>
    </location>
</feature>
<dbReference type="RefSeq" id="WP_122225600.1">
    <property type="nucleotide sequence ID" value="NZ_CP103785.1"/>
</dbReference>
<reference evidence="3" key="1">
    <citation type="submission" date="2016-11" db="EMBL/GenBank/DDBJ databases">
        <title>Genome sequence of Candidatus Phytoplasma solani strain SA-1.</title>
        <authorList>
            <person name="Haryono M."/>
            <person name="Samarzija I."/>
            <person name="Seruga Music M."/>
            <person name="Hogenhout S."/>
            <person name="Kuo C.-H."/>
        </authorList>
    </citation>
    <scope>NUCLEOTIDE SEQUENCE [LARGE SCALE GENOMIC DNA]</scope>
    <source>
        <strain evidence="3">SA-1</strain>
    </source>
</reference>
<comment type="caution">
    <text evidence="2">The sequence shown here is derived from an EMBL/GenBank/DDBJ whole genome shotgun (WGS) entry which is preliminary data.</text>
</comment>
<keyword evidence="3" id="KW-1185">Reference proteome</keyword>
<dbReference type="SUPFAM" id="SSF53067">
    <property type="entry name" value="Actin-like ATPase domain"/>
    <property type="match status" value="1"/>
</dbReference>
<dbReference type="EMBL" id="MPBG01000009">
    <property type="protein sequence ID" value="RMI87802.1"/>
    <property type="molecule type" value="Genomic_DNA"/>
</dbReference>
<evidence type="ECO:0000259" key="1">
    <source>
        <dbReference type="Pfam" id="PF00814"/>
    </source>
</evidence>
<gene>
    <name evidence="2" type="primary">tsaB</name>
    <name evidence="2" type="ORF">PSSA1_v1c5710</name>
</gene>
<dbReference type="InterPro" id="IPR043129">
    <property type="entry name" value="ATPase_NBD"/>
</dbReference>
<dbReference type="Pfam" id="PF00814">
    <property type="entry name" value="TsaD"/>
    <property type="match status" value="1"/>
</dbReference>
<sequence>MTKKNILILDTSTKSQIVVLSQDNQIKTLQQKLIDRDHVATIIPSIDAVLQANKITLQEIDLLVVGVGPGSYTGTRVAVLTAKMLAFVLQIPLYQISSLLLLTSGYLYQKLTPLIDARNDSFFALSLKNNQIVLKEGRYKADFLKTYDKHLLIAPETVKIALNNIYQFMTLVTNPHQLVPNYLVQTQAERDLKKDN</sequence>
<dbReference type="GO" id="GO:0002949">
    <property type="term" value="P:tRNA threonylcarbamoyladenosine modification"/>
    <property type="evidence" value="ECO:0007669"/>
    <property type="project" value="InterPro"/>
</dbReference>
<protein>
    <submittedName>
        <fullName evidence="2">tRNA threonylcarbamoyladenosine biosynthesis protein TsaB</fullName>
    </submittedName>
</protein>
<dbReference type="STRING" id="69896.S284_02030"/>
<organism evidence="2 3">
    <name type="scientific">Candidatus Phytoplasma solani</name>
    <dbReference type="NCBI Taxonomy" id="69896"/>
    <lineage>
        <taxon>Bacteria</taxon>
        <taxon>Bacillati</taxon>
        <taxon>Mycoplasmatota</taxon>
        <taxon>Mollicutes</taxon>
        <taxon>Acholeplasmatales</taxon>
        <taxon>Acholeplasmataceae</taxon>
        <taxon>Candidatus Phytoplasma</taxon>
        <taxon>16SrXII (Stolbur group)</taxon>
    </lineage>
</organism>
<dbReference type="InterPro" id="IPR000905">
    <property type="entry name" value="Gcp-like_dom"/>
</dbReference>
<dbReference type="OrthoDB" id="9784166at2"/>
<dbReference type="Gene3D" id="3.30.420.200">
    <property type="match status" value="1"/>
</dbReference>
<dbReference type="InterPro" id="IPR022496">
    <property type="entry name" value="T6A_TsaB"/>
</dbReference>
<dbReference type="AlphaFoldDB" id="A0A421NUX3"/>
<name>A0A421NUX3_9MOLU</name>
<dbReference type="NCBIfam" id="TIGR03725">
    <property type="entry name" value="T6A_YeaZ"/>
    <property type="match status" value="1"/>
</dbReference>
<dbReference type="Gene3D" id="3.30.420.40">
    <property type="match status" value="1"/>
</dbReference>
<accession>A0A421NUX3</accession>
<proteinExistence type="predicted"/>
<evidence type="ECO:0000313" key="3">
    <source>
        <dbReference type="Proteomes" id="UP000283896"/>
    </source>
</evidence>
<evidence type="ECO:0000313" key="2">
    <source>
        <dbReference type="EMBL" id="RMI87802.1"/>
    </source>
</evidence>
<dbReference type="Proteomes" id="UP000283896">
    <property type="component" value="Unassembled WGS sequence"/>
</dbReference>